<reference evidence="1" key="1">
    <citation type="submission" date="2018-02" db="EMBL/GenBank/DDBJ databases">
        <title>Rhizophora mucronata_Transcriptome.</title>
        <authorList>
            <person name="Meera S.P."/>
            <person name="Sreeshan A."/>
            <person name="Augustine A."/>
        </authorList>
    </citation>
    <scope>NUCLEOTIDE SEQUENCE</scope>
    <source>
        <tissue evidence="1">Leaf</tissue>
    </source>
</reference>
<dbReference type="EMBL" id="GGEC01081220">
    <property type="protein sequence ID" value="MBX61704.1"/>
    <property type="molecule type" value="Transcribed_RNA"/>
</dbReference>
<accession>A0A2P2Q440</accession>
<proteinExistence type="predicted"/>
<name>A0A2P2Q440_RHIMU</name>
<organism evidence="1">
    <name type="scientific">Rhizophora mucronata</name>
    <name type="common">Asiatic mangrove</name>
    <dbReference type="NCBI Taxonomy" id="61149"/>
    <lineage>
        <taxon>Eukaryota</taxon>
        <taxon>Viridiplantae</taxon>
        <taxon>Streptophyta</taxon>
        <taxon>Embryophyta</taxon>
        <taxon>Tracheophyta</taxon>
        <taxon>Spermatophyta</taxon>
        <taxon>Magnoliopsida</taxon>
        <taxon>eudicotyledons</taxon>
        <taxon>Gunneridae</taxon>
        <taxon>Pentapetalae</taxon>
        <taxon>rosids</taxon>
        <taxon>fabids</taxon>
        <taxon>Malpighiales</taxon>
        <taxon>Rhizophoraceae</taxon>
        <taxon>Rhizophora</taxon>
    </lineage>
</organism>
<sequence>MQKSSGIEWISVWSQRHGVGRRRADRYTRPCLPLSSRSEPTSLSVVLSLRFPHFAGVVWFRRRRTLPRYGWCFVPTRLLTLVSTSK</sequence>
<protein>
    <submittedName>
        <fullName evidence="1">Uncharacterized protein</fullName>
    </submittedName>
</protein>
<evidence type="ECO:0000313" key="1">
    <source>
        <dbReference type="EMBL" id="MBX61704.1"/>
    </source>
</evidence>
<dbReference type="AlphaFoldDB" id="A0A2P2Q440"/>